<dbReference type="RefSeq" id="WP_008410578.1">
    <property type="nucleotide sequence ID" value="NZ_CAOS01000003.1"/>
</dbReference>
<comment type="function">
    <text evidence="12">Part of the Sec protein translocase complex. Interacts with the SecYEG preprotein conducting channel. Has a central role in coupling the hydrolysis of ATP to the transfer of proteins into and across the cell membrane, serving as an ATP-driven molecular motor driving the stepwise translocation of polypeptide chains across the membrane.</text>
</comment>
<evidence type="ECO:0000256" key="3">
    <source>
        <dbReference type="ARBA" id="ARBA00022448"/>
    </source>
</evidence>
<dbReference type="EMBL" id="CAOS01000003">
    <property type="protein sequence ID" value="CCO07631.1"/>
    <property type="molecule type" value="Genomic_DNA"/>
</dbReference>
<comment type="similarity">
    <text evidence="2 12 13">Belongs to the SecA family.</text>
</comment>
<dbReference type="Gene3D" id="1.10.3060.10">
    <property type="entry name" value="Helical scaffold and wing domains of SecA"/>
    <property type="match status" value="1"/>
</dbReference>
<dbReference type="PROSITE" id="PS51196">
    <property type="entry name" value="SECA_MOTOR_DEAD"/>
    <property type="match status" value="1"/>
</dbReference>
<dbReference type="GO" id="GO:0005829">
    <property type="term" value="C:cytosol"/>
    <property type="evidence" value="ECO:0007669"/>
    <property type="project" value="TreeGrafter"/>
</dbReference>
<evidence type="ECO:0000256" key="7">
    <source>
        <dbReference type="ARBA" id="ARBA00022840"/>
    </source>
</evidence>
<dbReference type="InterPro" id="IPR036670">
    <property type="entry name" value="SecA_X-link_sf"/>
</dbReference>
<evidence type="ECO:0000256" key="9">
    <source>
        <dbReference type="ARBA" id="ARBA00022967"/>
    </source>
</evidence>
<dbReference type="SUPFAM" id="SSF52540">
    <property type="entry name" value="P-loop containing nucleoside triphosphate hydrolases"/>
    <property type="match status" value="2"/>
</dbReference>
<keyword evidence="7 12" id="KW-0067">ATP-binding</keyword>
<evidence type="ECO:0000259" key="16">
    <source>
        <dbReference type="PROSITE" id="PS51196"/>
    </source>
</evidence>
<dbReference type="InterPro" id="IPR014001">
    <property type="entry name" value="Helicase_ATP-bd"/>
</dbReference>
<sequence>MLGILKNLWDDNARAVKRLQRTVEDINGLEPAMAGLTDEQLAQKTVEFKQKLQQGSSLEDILPQAFAVCREASRRVLNLRHYDVQLLGGLALHQGAVAEMKTGEGKTLAATLPVYLNALTGEGVHVVTVNDYLADRDYRWMAPLYRFLGLSVGLVVQGLPPEQRRRAYGADITYGTHKEFAVDYLRDHLVLQPSQLVQRQLNFALLDEVDCILLDDARTPIGISGGAEQPSDLYYQTDKLVAGLTRDVHYVTDEKSRTVTLTEEGVAYLEEQLGLDNLYDEANINLNHHLNQSLKARYLLQRNVHYVVREGQAVIVDEISGRLLFGRRFSDGLHQALEAKEGLPIRPESRLLATITFQNYFRMYKKLAGMTGTARSEAAELQQVYGLPVVEIPTHKPMIRQDLPDVIYKTEAVKFRQVVEEIANRHQTGQPVLVGTTSIAKSEVISALLKRRGIPHRVLNARHHEQEAEIIAQAGRLRAVTIATNMAGRGVDILLGGNPEVLAQTALRRQQLTGAAAQEAYQALLEQFTGQCEAERQQVVQLGGLHIIGTERHESRRIDDQLRGRAGRQGDPGSSRFFLSLEDNLLRLFAADHVAGLMERLGMEEEAPIESTLVTRAIETAQKRLESQNFNMRKHVLEYDDVLHRQRQVIYRQRRQVLEGAQPADTVRQIIRDVVQRSVEFYCPEGVHPEEWDLAGLLAYANEVYLPGHTLQPGDLEEMGKQGLQDELAERAEEFYRQREAALGSDTLREAERLLMLQLVDKHWLEHLAAMEQLRQGIGLRAYGNKNPLMEYKYETHRMFNHMIANLQEDLLRHLCRLTVSGKQ</sequence>
<dbReference type="NCBIfam" id="TIGR00963">
    <property type="entry name" value="secA"/>
    <property type="match status" value="1"/>
</dbReference>
<evidence type="ECO:0000313" key="18">
    <source>
        <dbReference type="Proteomes" id="UP000009315"/>
    </source>
</evidence>
<dbReference type="EC" id="7.4.2.8" evidence="12"/>
<dbReference type="AlphaFoldDB" id="K8EG14"/>
<dbReference type="FunFam" id="3.40.50.300:FF:000113">
    <property type="entry name" value="Preprotein translocase subunit SecA"/>
    <property type="match status" value="1"/>
</dbReference>
<keyword evidence="6 12" id="KW-0547">Nucleotide-binding</keyword>
<reference evidence="17 18" key="1">
    <citation type="journal article" date="2013" name="Genome Announc.">
        <title>Genome Sequence of the Sulfate-Reducing Bacterium Desulfotomaculum hydrothermale Lam5(T).</title>
        <authorList>
            <person name="Amin O."/>
            <person name="Fardeau M.L."/>
            <person name="Valette O."/>
            <person name="Hirschler-Rea A."/>
            <person name="Barbe V."/>
            <person name="Medigue C."/>
            <person name="Vacherie B."/>
            <person name="Ollivier B."/>
            <person name="Bertin P.N."/>
            <person name="Dolla A."/>
        </authorList>
    </citation>
    <scope>NUCLEOTIDE SEQUENCE [LARGE SCALE GENOMIC DNA]</scope>
    <source>
        <strain evidence="18">Lam5 / DSM 18033</strain>
    </source>
</reference>
<evidence type="ECO:0000259" key="14">
    <source>
        <dbReference type="PROSITE" id="PS51192"/>
    </source>
</evidence>
<keyword evidence="18" id="KW-1185">Reference proteome</keyword>
<dbReference type="FunFam" id="3.90.1440.10:FF:000003">
    <property type="entry name" value="Preprotein translocase SecA subunit"/>
    <property type="match status" value="1"/>
</dbReference>
<gene>
    <name evidence="12 17" type="primary">secA</name>
    <name evidence="17" type="ORF">DESHY_110577</name>
</gene>
<feature type="binding site" evidence="12">
    <location>
        <position position="85"/>
    </location>
    <ligand>
        <name>ATP</name>
        <dbReference type="ChEBI" id="CHEBI:30616"/>
    </ligand>
</feature>
<dbReference type="Pfam" id="PF07516">
    <property type="entry name" value="SecA_SW"/>
    <property type="match status" value="1"/>
</dbReference>
<dbReference type="PANTHER" id="PTHR30612">
    <property type="entry name" value="SECA INNER MEMBRANE COMPONENT OF SEC PROTEIN SECRETION SYSTEM"/>
    <property type="match status" value="1"/>
</dbReference>
<evidence type="ECO:0000256" key="11">
    <source>
        <dbReference type="ARBA" id="ARBA00023136"/>
    </source>
</evidence>
<evidence type="ECO:0000256" key="4">
    <source>
        <dbReference type="ARBA" id="ARBA00022475"/>
    </source>
</evidence>
<dbReference type="NCBIfam" id="NF009538">
    <property type="entry name" value="PRK12904.1"/>
    <property type="match status" value="1"/>
</dbReference>
<dbReference type="Pfam" id="PF01043">
    <property type="entry name" value="SecA_PP_bind"/>
    <property type="match status" value="1"/>
</dbReference>
<dbReference type="FunFam" id="1.10.3060.10:FF:000003">
    <property type="entry name" value="Protein translocase subunit SecA"/>
    <property type="match status" value="1"/>
</dbReference>
<dbReference type="GO" id="GO:0006605">
    <property type="term" value="P:protein targeting"/>
    <property type="evidence" value="ECO:0007669"/>
    <property type="project" value="UniProtKB-UniRule"/>
</dbReference>
<feature type="binding site" evidence="12">
    <location>
        <position position="492"/>
    </location>
    <ligand>
        <name>ATP</name>
        <dbReference type="ChEBI" id="CHEBI:30616"/>
    </ligand>
</feature>
<dbReference type="OrthoDB" id="9805579at2"/>
<dbReference type="Gene3D" id="3.40.50.300">
    <property type="entry name" value="P-loop containing nucleotide triphosphate hydrolases"/>
    <property type="match status" value="2"/>
</dbReference>
<comment type="subcellular location">
    <subcellularLocation>
        <location evidence="12">Cell membrane</location>
        <topology evidence="12">Peripheral membrane protein</topology>
        <orientation evidence="12">Cytoplasmic side</orientation>
    </subcellularLocation>
    <subcellularLocation>
        <location evidence="12">Cytoplasm</location>
    </subcellularLocation>
    <subcellularLocation>
        <location evidence="1">Membrane</location>
        <topology evidence="1">Peripheral membrane protein</topology>
    </subcellularLocation>
    <text evidence="12">Distribution is 50-50.</text>
</comment>
<dbReference type="Pfam" id="PF07517">
    <property type="entry name" value="SecA_DEAD"/>
    <property type="match status" value="1"/>
</dbReference>
<dbReference type="GO" id="GO:0065002">
    <property type="term" value="P:intracellular protein transmembrane transport"/>
    <property type="evidence" value="ECO:0007669"/>
    <property type="project" value="UniProtKB-UniRule"/>
</dbReference>
<dbReference type="Gene3D" id="3.90.1440.10">
    <property type="entry name" value="SecA, preprotein cross-linking domain"/>
    <property type="match status" value="1"/>
</dbReference>
<dbReference type="GO" id="GO:0008564">
    <property type="term" value="F:protein-exporting ATPase activity"/>
    <property type="evidence" value="ECO:0007669"/>
    <property type="project" value="UniProtKB-EC"/>
</dbReference>
<evidence type="ECO:0000259" key="15">
    <source>
        <dbReference type="PROSITE" id="PS51194"/>
    </source>
</evidence>
<dbReference type="Pfam" id="PF21090">
    <property type="entry name" value="P-loop_SecA"/>
    <property type="match status" value="1"/>
</dbReference>
<feature type="domain" description="SecA family profile" evidence="16">
    <location>
        <begin position="1"/>
        <end position="610"/>
    </location>
</feature>
<dbReference type="InterPro" id="IPR011130">
    <property type="entry name" value="SecA_preprotein_X-link_dom"/>
</dbReference>
<dbReference type="InterPro" id="IPR001650">
    <property type="entry name" value="Helicase_C-like"/>
</dbReference>
<dbReference type="InterPro" id="IPR011116">
    <property type="entry name" value="SecA_Wing/Scaffold"/>
</dbReference>
<dbReference type="HAMAP" id="MF_01382">
    <property type="entry name" value="SecA"/>
    <property type="match status" value="1"/>
</dbReference>
<dbReference type="InterPro" id="IPR020937">
    <property type="entry name" value="SecA_CS"/>
</dbReference>
<dbReference type="InterPro" id="IPR027417">
    <property type="entry name" value="P-loop_NTPase"/>
</dbReference>
<dbReference type="GO" id="GO:0043952">
    <property type="term" value="P:protein transport by the Sec complex"/>
    <property type="evidence" value="ECO:0007669"/>
    <property type="project" value="TreeGrafter"/>
</dbReference>
<dbReference type="PANTHER" id="PTHR30612:SF0">
    <property type="entry name" value="CHLOROPLAST PROTEIN-TRANSPORTING ATPASE"/>
    <property type="match status" value="1"/>
</dbReference>
<keyword evidence="9 12" id="KW-1278">Translocase</keyword>
<dbReference type="SUPFAM" id="SSF81767">
    <property type="entry name" value="Pre-protein crosslinking domain of SecA"/>
    <property type="match status" value="1"/>
</dbReference>
<dbReference type="SUPFAM" id="SSF81886">
    <property type="entry name" value="Helical scaffold and wing domains of SecA"/>
    <property type="match status" value="1"/>
</dbReference>
<keyword evidence="11 12" id="KW-0472">Membrane</keyword>
<keyword evidence="8 12" id="KW-0653">Protein transport</keyword>
<evidence type="ECO:0000256" key="1">
    <source>
        <dbReference type="ARBA" id="ARBA00004170"/>
    </source>
</evidence>
<dbReference type="PROSITE" id="PS51194">
    <property type="entry name" value="HELICASE_CTER"/>
    <property type="match status" value="1"/>
</dbReference>
<keyword evidence="10 12" id="KW-0811">Translocation</keyword>
<comment type="catalytic activity">
    <reaction evidence="12">
        <text>ATP + H2O + cellular proteinSide 1 = ADP + phosphate + cellular proteinSide 2.</text>
        <dbReference type="EC" id="7.4.2.8"/>
    </reaction>
</comment>
<dbReference type="InterPro" id="IPR000185">
    <property type="entry name" value="SecA"/>
</dbReference>
<feature type="binding site" evidence="12">
    <location>
        <begin position="103"/>
        <end position="107"/>
    </location>
    <ligand>
        <name>ATP</name>
        <dbReference type="ChEBI" id="CHEBI:30616"/>
    </ligand>
</feature>
<proteinExistence type="inferred from homology"/>
<dbReference type="SMART" id="SM00958">
    <property type="entry name" value="SecA_PP_bind"/>
    <property type="match status" value="1"/>
</dbReference>
<dbReference type="InterPro" id="IPR014018">
    <property type="entry name" value="SecA_motor_DEAD"/>
</dbReference>
<evidence type="ECO:0000313" key="17">
    <source>
        <dbReference type="EMBL" id="CCO07631.1"/>
    </source>
</evidence>
<comment type="subunit">
    <text evidence="12">Monomer and homodimer. Part of the essential Sec protein translocation apparatus which comprises SecA, SecYEG and auxiliary proteins SecDF. Other proteins may also be involved.</text>
</comment>
<dbReference type="GO" id="GO:0017038">
    <property type="term" value="P:protein import"/>
    <property type="evidence" value="ECO:0007669"/>
    <property type="project" value="InterPro"/>
</dbReference>
<dbReference type="GO" id="GO:0031522">
    <property type="term" value="C:cell envelope Sec protein transport complex"/>
    <property type="evidence" value="ECO:0007669"/>
    <property type="project" value="UniProtKB-ARBA"/>
</dbReference>
<evidence type="ECO:0000256" key="2">
    <source>
        <dbReference type="ARBA" id="ARBA00007650"/>
    </source>
</evidence>
<accession>K8EG14</accession>
<comment type="caution">
    <text evidence="17">The sequence shown here is derived from an EMBL/GenBank/DDBJ whole genome shotgun (WGS) entry which is preliminary data.</text>
</comment>
<dbReference type="GO" id="GO:0005524">
    <property type="term" value="F:ATP binding"/>
    <property type="evidence" value="ECO:0007669"/>
    <property type="project" value="UniProtKB-UniRule"/>
</dbReference>
<dbReference type="GO" id="GO:0005886">
    <property type="term" value="C:plasma membrane"/>
    <property type="evidence" value="ECO:0007669"/>
    <property type="project" value="UniProtKB-SubCell"/>
</dbReference>
<dbReference type="InterPro" id="IPR011115">
    <property type="entry name" value="SecA_DEAD"/>
</dbReference>
<keyword evidence="5 12" id="KW-0963">Cytoplasm</keyword>
<protein>
    <recommendedName>
        <fullName evidence="12 13">Protein translocase subunit SecA</fullName>
        <ecNumber evidence="12">7.4.2.8</ecNumber>
    </recommendedName>
</protein>
<dbReference type="Proteomes" id="UP000009315">
    <property type="component" value="Unassembled WGS sequence"/>
</dbReference>
<dbReference type="InterPro" id="IPR044722">
    <property type="entry name" value="SecA_SF2_C"/>
</dbReference>
<dbReference type="CDD" id="cd17928">
    <property type="entry name" value="DEXDc_SecA"/>
    <property type="match status" value="1"/>
</dbReference>
<name>K8EG14_9FIRM</name>
<feature type="domain" description="Helicase ATP-binding" evidence="14">
    <location>
        <begin position="87"/>
        <end position="245"/>
    </location>
</feature>
<dbReference type="PROSITE" id="PS01312">
    <property type="entry name" value="SECA"/>
    <property type="match status" value="1"/>
</dbReference>
<evidence type="ECO:0000256" key="8">
    <source>
        <dbReference type="ARBA" id="ARBA00022927"/>
    </source>
</evidence>
<keyword evidence="3 12" id="KW-0813">Transport</keyword>
<dbReference type="eggNOG" id="COG0653">
    <property type="taxonomic scope" value="Bacteria"/>
</dbReference>
<dbReference type="STRING" id="1121428.DESHY_110577"/>
<evidence type="ECO:0000256" key="12">
    <source>
        <dbReference type="HAMAP-Rule" id="MF_01382"/>
    </source>
</evidence>
<keyword evidence="4 12" id="KW-1003">Cell membrane</keyword>
<evidence type="ECO:0000256" key="13">
    <source>
        <dbReference type="RuleBase" id="RU003874"/>
    </source>
</evidence>
<dbReference type="PROSITE" id="PS51192">
    <property type="entry name" value="HELICASE_ATP_BIND_1"/>
    <property type="match status" value="1"/>
</dbReference>
<evidence type="ECO:0000256" key="6">
    <source>
        <dbReference type="ARBA" id="ARBA00022741"/>
    </source>
</evidence>
<dbReference type="SMART" id="SM00957">
    <property type="entry name" value="SecA_DEAD"/>
    <property type="match status" value="1"/>
</dbReference>
<feature type="domain" description="Helicase C-terminal" evidence="15">
    <location>
        <begin position="414"/>
        <end position="638"/>
    </location>
</feature>
<dbReference type="InterPro" id="IPR036266">
    <property type="entry name" value="SecA_Wing/Scaffold_sf"/>
</dbReference>
<evidence type="ECO:0000256" key="10">
    <source>
        <dbReference type="ARBA" id="ARBA00023010"/>
    </source>
</evidence>
<organism evidence="17 18">
    <name type="scientific">Desulforamulus hydrothermalis Lam5 = DSM 18033</name>
    <dbReference type="NCBI Taxonomy" id="1121428"/>
    <lineage>
        <taxon>Bacteria</taxon>
        <taxon>Bacillati</taxon>
        <taxon>Bacillota</taxon>
        <taxon>Clostridia</taxon>
        <taxon>Eubacteriales</taxon>
        <taxon>Peptococcaceae</taxon>
        <taxon>Desulforamulus</taxon>
    </lineage>
</organism>
<evidence type="ECO:0000256" key="5">
    <source>
        <dbReference type="ARBA" id="ARBA00022490"/>
    </source>
</evidence>
<dbReference type="PRINTS" id="PR00906">
    <property type="entry name" value="SECA"/>
</dbReference>
<dbReference type="CDD" id="cd18803">
    <property type="entry name" value="SF2_C_secA"/>
    <property type="match status" value="1"/>
</dbReference>